<organism evidence="1 2">
    <name type="scientific">Kitasatospora phosalacinea</name>
    <dbReference type="NCBI Taxonomy" id="2065"/>
    <lineage>
        <taxon>Bacteria</taxon>
        <taxon>Bacillati</taxon>
        <taxon>Actinomycetota</taxon>
        <taxon>Actinomycetes</taxon>
        <taxon>Kitasatosporales</taxon>
        <taxon>Streptomycetaceae</taxon>
        <taxon>Kitasatospora</taxon>
    </lineage>
</organism>
<dbReference type="InterPro" id="IPR016024">
    <property type="entry name" value="ARM-type_fold"/>
</dbReference>
<dbReference type="Proteomes" id="UP001165041">
    <property type="component" value="Unassembled WGS sequence"/>
</dbReference>
<evidence type="ECO:0000313" key="2">
    <source>
        <dbReference type="Proteomes" id="UP001165041"/>
    </source>
</evidence>
<protein>
    <submittedName>
        <fullName evidence="1">Uncharacterized protein</fullName>
    </submittedName>
</protein>
<dbReference type="EMBL" id="BSSA01000033">
    <property type="protein sequence ID" value="GLW74315.1"/>
    <property type="molecule type" value="Genomic_DNA"/>
</dbReference>
<sequence>MTDLDENRLPRTTAFLAALDAVAWEGLGTAHPGRPVRDVPQALRRIACAGPGSTEADCAALFEHLQPPPGRPAPPVAAAALPFVVALAADPRIGARAELASLLASSDLSTLNGTDLARARALRTDPDPAVRRATLPPGASPAELLDRLRTEPDPAVRLPTLFALADAATATAPNARLAALLAPLLGGDDPVLWAAAVYVAAALDRDLAVRQLDRLVAVFADPALRDRFAEVWYRPHHALPADREAAFRWIHRRLAHDPAARLALPLRLLAATDPFQDAPLRREALDVLWRELLQRRSTASTLLPVAGTLLDDPDGPVRLRAAHLLAALGPAAAPYTDRLAALLDDTADDPELGGTVGGFARWALVRTGDPRALPGLVEQLRAQEEDGRRSSFRPSIPHVLVPLRAQAPALLPAIRAALRDGGPDGGATRPLLTVLRCWGEDALPALPELLPLLADPRTGSDALAVLKAIGPAAAPALPALATCRAHHPLLVSRAAARIGPDRDAELRSVVDEIRAAPPSSPGPFAELTRFGRAAAPYADLVRPFCGSGTEPWTRLTATITLGLITGEDAPAVRALEGFVLSAADSPGFGTLTRALGGLVAIGAITPAIRSALCSLQRSEQRLSPHEDHRAVLQDEDLRALIDRALACPDHHAAPLPAG</sequence>
<dbReference type="Gene3D" id="1.25.10.10">
    <property type="entry name" value="Leucine-rich Repeat Variant"/>
    <property type="match status" value="1"/>
</dbReference>
<name>A0A9W6V6M1_9ACTN</name>
<dbReference type="SUPFAM" id="SSF48371">
    <property type="entry name" value="ARM repeat"/>
    <property type="match status" value="1"/>
</dbReference>
<dbReference type="RefSeq" id="WP_285739912.1">
    <property type="nucleotide sequence ID" value="NZ_BSSA01000033.1"/>
</dbReference>
<dbReference type="InterPro" id="IPR011989">
    <property type="entry name" value="ARM-like"/>
</dbReference>
<dbReference type="AlphaFoldDB" id="A0A9W6V6M1"/>
<reference evidence="1" key="1">
    <citation type="submission" date="2023-02" db="EMBL/GenBank/DDBJ databases">
        <title>Kitasatospora phosalacinea NBRC 14627.</title>
        <authorList>
            <person name="Ichikawa N."/>
            <person name="Sato H."/>
            <person name="Tonouchi N."/>
        </authorList>
    </citation>
    <scope>NUCLEOTIDE SEQUENCE</scope>
    <source>
        <strain evidence="1">NBRC 14627</strain>
    </source>
</reference>
<comment type="caution">
    <text evidence="1">The sequence shown here is derived from an EMBL/GenBank/DDBJ whole genome shotgun (WGS) entry which is preliminary data.</text>
</comment>
<gene>
    <name evidence="1" type="ORF">Kpho02_66130</name>
</gene>
<accession>A0A9W6V6M1</accession>
<evidence type="ECO:0000313" key="1">
    <source>
        <dbReference type="EMBL" id="GLW74315.1"/>
    </source>
</evidence>
<proteinExistence type="predicted"/>